<evidence type="ECO:0000256" key="4">
    <source>
        <dbReference type="ARBA" id="ARBA00022729"/>
    </source>
</evidence>
<keyword evidence="6" id="KW-0378">Hydrolase</keyword>
<keyword evidence="10" id="KW-1015">Disulfide bond</keyword>
<evidence type="ECO:0000256" key="10">
    <source>
        <dbReference type="ARBA" id="ARBA00023157"/>
    </source>
</evidence>
<dbReference type="PRINTS" id="PR00138">
    <property type="entry name" value="MATRIXIN"/>
</dbReference>
<dbReference type="GO" id="GO:0030198">
    <property type="term" value="P:extracellular matrix organization"/>
    <property type="evidence" value="ECO:0007669"/>
    <property type="project" value="TreeGrafter"/>
</dbReference>
<dbReference type="SMART" id="SM00120">
    <property type="entry name" value="HX"/>
    <property type="match status" value="4"/>
</dbReference>
<evidence type="ECO:0000256" key="16">
    <source>
        <dbReference type="PROSITE-ProRule" id="PRU01011"/>
    </source>
</evidence>
<protein>
    <recommendedName>
        <fullName evidence="18">Peptidase metallopeptidase domain-containing protein</fullName>
    </recommendedName>
</protein>
<dbReference type="InterPro" id="IPR024079">
    <property type="entry name" value="MetalloPept_cat_dom_sf"/>
</dbReference>
<dbReference type="SMART" id="SM00235">
    <property type="entry name" value="ZnMc"/>
    <property type="match status" value="1"/>
</dbReference>
<dbReference type="GO" id="GO:0031012">
    <property type="term" value="C:extracellular matrix"/>
    <property type="evidence" value="ECO:0007669"/>
    <property type="project" value="InterPro"/>
</dbReference>
<feature type="binding site" evidence="14">
    <location>
        <position position="311"/>
    </location>
    <ligand>
        <name>Ca(2+)</name>
        <dbReference type="ChEBI" id="CHEBI:29108"/>
        <label>3</label>
    </ligand>
</feature>
<sequence length="620" mass="70707">MSSQICLVFMAFMGSSVSEKLFHSRDHSDVEMFSSHLAELVTDMDTAQHFLFKYGFMKPVNWEHTQSPGVDTLTDSDIFLEDTVQDQTSFTHSEDTQHLPESPDFIGALLEFQQVSGLPVTGVFDDATKVAMNKPRCGVSDKEEDQIETTETSTTAEDLNESSEPFNITATPQSNNTDIDVAQNNTSDEAETEKQHHLQTPIRKSSRIKRSTNVLWGHAAFSKNILTWRLIGEGYSSQLSVEEQRHIFRLAFRMWSEISPLQFIEDLHSPPDEIDIRLGFGTGRHFGCAQSFDGAGREFAHAWFLGDIHFDDDEHFTAPNAGNGISLLKVAVHEIGHVLGLPHIYRSGSIMQPSYRPQDDGFELDWLDRKAIQNLYGGCGGRFSTVFDWIRKERTAYGEVVVRFNTYFMRNGLYWLYENRSNRTRYGDPVSVQVGWHGLPSSGVDAYVHVWSRDTDAAYFFKGSQYWRYDSQNDQVFSEDADGQRYPRLISEGFPGVPSPVDTAYYDRRDAHIYFFRGSLVYRFSVQANKLAATQKMTELFPALTPGDHPTSNLDAAYFSYSHNTLFLIKGASYWRVVGKRARKMKRSLPYNSLLPAREVQKQWFDICDVHTSALKTERR</sequence>
<keyword evidence="8 14" id="KW-0106">Calcium</keyword>
<feature type="binding site" evidence="14">
    <location>
        <position position="445"/>
    </location>
    <ligand>
        <name>Ca(2+)</name>
        <dbReference type="ChEBI" id="CHEBI:29108"/>
        <label>4</label>
    </ligand>
</feature>
<dbReference type="SUPFAM" id="SSF50923">
    <property type="entry name" value="Hemopexin-like domain"/>
    <property type="match status" value="1"/>
</dbReference>
<organism evidence="19 20">
    <name type="scientific">Tachysurus vachellii</name>
    <name type="common">Darkbarbel catfish</name>
    <name type="synonym">Pelteobagrus vachellii</name>
    <dbReference type="NCBI Taxonomy" id="175792"/>
    <lineage>
        <taxon>Eukaryota</taxon>
        <taxon>Metazoa</taxon>
        <taxon>Chordata</taxon>
        <taxon>Craniata</taxon>
        <taxon>Vertebrata</taxon>
        <taxon>Euteleostomi</taxon>
        <taxon>Actinopterygii</taxon>
        <taxon>Neopterygii</taxon>
        <taxon>Teleostei</taxon>
        <taxon>Ostariophysi</taxon>
        <taxon>Siluriformes</taxon>
        <taxon>Bagridae</taxon>
        <taxon>Tachysurus</taxon>
    </lineage>
</organism>
<evidence type="ECO:0000256" key="12">
    <source>
        <dbReference type="PIRSR" id="PIRSR001191-1"/>
    </source>
</evidence>
<dbReference type="InterPro" id="IPR006026">
    <property type="entry name" value="Peptidase_Metallo"/>
</dbReference>
<feature type="compositionally biased region" description="Polar residues" evidence="17">
    <location>
        <begin position="149"/>
        <end position="187"/>
    </location>
</feature>
<dbReference type="GO" id="GO:0030574">
    <property type="term" value="P:collagen catabolic process"/>
    <property type="evidence" value="ECO:0007669"/>
    <property type="project" value="TreeGrafter"/>
</dbReference>
<dbReference type="InterPro" id="IPR021190">
    <property type="entry name" value="Pept_M10A"/>
</dbReference>
<evidence type="ECO:0000256" key="17">
    <source>
        <dbReference type="SAM" id="MobiDB-lite"/>
    </source>
</evidence>
<feature type="binding site" evidence="14">
    <location>
        <position position="275"/>
    </location>
    <ligand>
        <name>Ca(2+)</name>
        <dbReference type="ChEBI" id="CHEBI:29108"/>
        <label>2</label>
    </ligand>
</feature>
<feature type="binding site" evidence="14">
    <location>
        <position position="555"/>
    </location>
    <ligand>
        <name>Ca(2+)</name>
        <dbReference type="ChEBI" id="CHEBI:29108"/>
        <label>4</label>
    </ligand>
</feature>
<feature type="region of interest" description="Disordered" evidence="17">
    <location>
        <begin position="135"/>
        <end position="204"/>
    </location>
</feature>
<feature type="binding site" evidence="13">
    <location>
        <position position="337"/>
    </location>
    <ligand>
        <name>Zn(2+)</name>
        <dbReference type="ChEBI" id="CHEBI:29105"/>
        <label>2</label>
        <note>catalytic</note>
    </ligand>
</feature>
<feature type="repeat" description="Hemopexin" evidence="16">
    <location>
        <begin position="498"/>
        <end position="544"/>
    </location>
</feature>
<evidence type="ECO:0000313" key="20">
    <source>
        <dbReference type="Proteomes" id="UP001187315"/>
    </source>
</evidence>
<keyword evidence="3 13" id="KW-0479">Metal-binding</keyword>
<evidence type="ECO:0000256" key="3">
    <source>
        <dbReference type="ARBA" id="ARBA00022723"/>
    </source>
</evidence>
<dbReference type="Pfam" id="PF00413">
    <property type="entry name" value="Peptidase_M10"/>
    <property type="match status" value="1"/>
</dbReference>
<dbReference type="GO" id="GO:0007368">
    <property type="term" value="P:determination of left/right symmetry"/>
    <property type="evidence" value="ECO:0007669"/>
    <property type="project" value="UniProtKB-ARBA"/>
</dbReference>
<dbReference type="EMBL" id="JAVHJS010000002">
    <property type="protein sequence ID" value="KAK2866730.1"/>
    <property type="molecule type" value="Genomic_DNA"/>
</dbReference>
<comment type="caution">
    <text evidence="19">The sequence shown here is derived from an EMBL/GenBank/DDBJ whole genome shotgun (WGS) entry which is preliminary data.</text>
</comment>
<evidence type="ECO:0000256" key="13">
    <source>
        <dbReference type="PIRSR" id="PIRSR001191-2"/>
    </source>
</evidence>
<dbReference type="InterPro" id="IPR033739">
    <property type="entry name" value="M10A_MMP"/>
</dbReference>
<dbReference type="Pfam" id="PF00045">
    <property type="entry name" value="Hemopexin"/>
    <property type="match status" value="2"/>
</dbReference>
<feature type="binding site" evidence="13">
    <location>
        <position position="343"/>
    </location>
    <ligand>
        <name>Zn(2+)</name>
        <dbReference type="ChEBI" id="CHEBI:29105"/>
        <label>2</label>
        <note>catalytic</note>
    </ligand>
</feature>
<feature type="modified residue" description="Phosphotyrosine; by PKDCC" evidence="15">
    <location>
        <position position="486"/>
    </location>
</feature>
<dbReference type="PANTHER" id="PTHR10201:SF323">
    <property type="entry name" value="MATRIX METALLOPROTEINASE-21"/>
    <property type="match status" value="1"/>
</dbReference>
<accession>A0AA88NYH7</accession>
<dbReference type="GO" id="GO:0006508">
    <property type="term" value="P:proteolysis"/>
    <property type="evidence" value="ECO:0007669"/>
    <property type="project" value="UniProtKB-KW"/>
</dbReference>
<dbReference type="InterPro" id="IPR036365">
    <property type="entry name" value="PGBD-like_sf"/>
</dbReference>
<dbReference type="PROSITE" id="PS51642">
    <property type="entry name" value="HEMOPEXIN_2"/>
    <property type="match status" value="3"/>
</dbReference>
<evidence type="ECO:0000256" key="5">
    <source>
        <dbReference type="ARBA" id="ARBA00022737"/>
    </source>
</evidence>
<feature type="repeat" description="Hemopexin" evidence="16">
    <location>
        <begin position="551"/>
        <end position="607"/>
    </location>
</feature>
<dbReference type="AlphaFoldDB" id="A0AA88NYH7"/>
<evidence type="ECO:0000256" key="2">
    <source>
        <dbReference type="ARBA" id="ARBA00022670"/>
    </source>
</evidence>
<evidence type="ECO:0000256" key="9">
    <source>
        <dbReference type="ARBA" id="ARBA00023049"/>
    </source>
</evidence>
<feature type="binding site" evidence="14">
    <location>
        <position position="285"/>
    </location>
    <ligand>
        <name>Zn(2+)</name>
        <dbReference type="ChEBI" id="CHEBI:29105"/>
        <label>1</label>
    </ligand>
</feature>
<feature type="binding site" evidence="14">
    <location>
        <position position="307"/>
    </location>
    <ligand>
        <name>Ca(2+)</name>
        <dbReference type="ChEBI" id="CHEBI:29108"/>
        <label>2</label>
    </ligand>
</feature>
<gene>
    <name evidence="19" type="ORF">Q7C36_002786</name>
</gene>
<evidence type="ECO:0000256" key="1">
    <source>
        <dbReference type="ARBA" id="ARBA00010370"/>
    </source>
</evidence>
<dbReference type="InterPro" id="IPR036375">
    <property type="entry name" value="Hemopexin-like_dom_sf"/>
</dbReference>
<evidence type="ECO:0000256" key="6">
    <source>
        <dbReference type="ARBA" id="ARBA00022801"/>
    </source>
</evidence>
<evidence type="ECO:0000256" key="8">
    <source>
        <dbReference type="ARBA" id="ARBA00022837"/>
    </source>
</evidence>
<reference evidence="19" key="1">
    <citation type="submission" date="2023-08" db="EMBL/GenBank/DDBJ databases">
        <title>Pelteobagrus vachellii genome.</title>
        <authorList>
            <person name="Liu H."/>
        </authorList>
    </citation>
    <scope>NUCLEOTIDE SEQUENCE</scope>
    <source>
        <strain evidence="19">PRFRI_2022a</strain>
        <tissue evidence="19">Muscle</tissue>
    </source>
</reference>
<feature type="binding site" evidence="14">
    <location>
        <position position="314"/>
    </location>
    <ligand>
        <name>Ca(2+)</name>
        <dbReference type="ChEBI" id="CHEBI:29108"/>
        <label>1</label>
    </ligand>
</feature>
<dbReference type="Gene3D" id="2.110.10.10">
    <property type="entry name" value="Hemopexin-like domain"/>
    <property type="match status" value="2"/>
</dbReference>
<dbReference type="InterPro" id="IPR001818">
    <property type="entry name" value="Pept_M10_metallopeptidase"/>
</dbReference>
<keyword evidence="11" id="KW-0325">Glycoprotein</keyword>
<feature type="domain" description="Peptidase metallopeptidase" evidence="18">
    <location>
        <begin position="217"/>
        <end position="378"/>
    </location>
</feature>
<comment type="cofactor">
    <cofactor evidence="14">
        <name>Ca(2+)</name>
        <dbReference type="ChEBI" id="CHEBI:29108"/>
    </cofactor>
    <text evidence="14">Can bind about 5 Ca(2+) ions per subunit.</text>
</comment>
<keyword evidence="5" id="KW-0677">Repeat</keyword>
<feature type="binding site" evidence="14">
    <location>
        <position position="301"/>
    </location>
    <ligand>
        <name>Zn(2+)</name>
        <dbReference type="ChEBI" id="CHEBI:29105"/>
        <label>1</label>
    </ligand>
</feature>
<comment type="cofactor">
    <cofactor evidence="14">
        <name>Zn(2+)</name>
        <dbReference type="ChEBI" id="CHEBI:29105"/>
    </cofactor>
    <text evidence="14">Binds 2 Zn(2+) ions per subunit.</text>
</comment>
<feature type="binding site" evidence="14">
    <location>
        <position position="293"/>
    </location>
    <ligand>
        <name>Ca(2+)</name>
        <dbReference type="ChEBI" id="CHEBI:29108"/>
        <label>3</label>
    </ligand>
</feature>
<dbReference type="PANTHER" id="PTHR10201">
    <property type="entry name" value="MATRIX METALLOPROTEINASE"/>
    <property type="match status" value="1"/>
</dbReference>
<evidence type="ECO:0000313" key="19">
    <source>
        <dbReference type="EMBL" id="KAK2866730.1"/>
    </source>
</evidence>
<feature type="active site" evidence="12">
    <location>
        <position position="334"/>
    </location>
</feature>
<name>A0AA88NYH7_TACVA</name>
<feature type="binding site" evidence="14">
    <location>
        <position position="312"/>
    </location>
    <ligand>
        <name>Ca(2+)</name>
        <dbReference type="ChEBI" id="CHEBI:29108"/>
        <label>1</label>
    </ligand>
</feature>
<feature type="repeat" description="Hemopexin" evidence="16">
    <location>
        <begin position="441"/>
        <end position="497"/>
    </location>
</feature>
<keyword evidence="9" id="KW-0482">Metalloprotease</keyword>
<dbReference type="GO" id="GO:0008270">
    <property type="term" value="F:zinc ion binding"/>
    <property type="evidence" value="ECO:0007669"/>
    <property type="project" value="InterPro"/>
</dbReference>
<feature type="binding site" evidence="14">
    <location>
        <position position="504"/>
    </location>
    <ligand>
        <name>Ca(2+)</name>
        <dbReference type="ChEBI" id="CHEBI:29108"/>
        <label>5</label>
    </ligand>
</feature>
<keyword evidence="2" id="KW-0645">Protease</keyword>
<evidence type="ECO:0000256" key="11">
    <source>
        <dbReference type="ARBA" id="ARBA00023180"/>
    </source>
</evidence>
<comment type="similarity">
    <text evidence="1">Belongs to the peptidase M10A family.</text>
</comment>
<dbReference type="Gene3D" id="3.40.390.10">
    <property type="entry name" value="Collagenase (Catalytic Domain)"/>
    <property type="match status" value="1"/>
</dbReference>
<feature type="binding site" evidence="13">
    <location>
        <position position="333"/>
    </location>
    <ligand>
        <name>Zn(2+)</name>
        <dbReference type="ChEBI" id="CHEBI:29105"/>
        <label>2</label>
        <note>catalytic</note>
    </ligand>
</feature>
<dbReference type="Proteomes" id="UP001187315">
    <property type="component" value="Unassembled WGS sequence"/>
</dbReference>
<feature type="binding site" evidence="14">
    <location>
        <position position="309"/>
    </location>
    <ligand>
        <name>Zn(2+)</name>
        <dbReference type="ChEBI" id="CHEBI:29105"/>
        <label>1</label>
    </ligand>
</feature>
<feature type="binding site" evidence="14">
    <location>
        <position position="294"/>
    </location>
    <ligand>
        <name>Ca(2+)</name>
        <dbReference type="ChEBI" id="CHEBI:29108"/>
        <label>3</label>
    </ligand>
</feature>
<dbReference type="FunFam" id="2.110.10.10:FF:000012">
    <property type="entry name" value="Matrix metallopeptidase 21"/>
    <property type="match status" value="1"/>
</dbReference>
<evidence type="ECO:0000256" key="7">
    <source>
        <dbReference type="ARBA" id="ARBA00022833"/>
    </source>
</evidence>
<dbReference type="SUPFAM" id="SSF55486">
    <property type="entry name" value="Metalloproteases ('zincins'), catalytic domain"/>
    <property type="match status" value="1"/>
</dbReference>
<dbReference type="CDD" id="cd04278">
    <property type="entry name" value="ZnMc_MMP"/>
    <property type="match status" value="1"/>
</dbReference>
<proteinExistence type="inferred from homology"/>
<evidence type="ECO:0000259" key="18">
    <source>
        <dbReference type="SMART" id="SM00235"/>
    </source>
</evidence>
<feature type="binding site" evidence="14">
    <location>
        <position position="314"/>
    </location>
    <ligand>
        <name>Ca(2+)</name>
        <dbReference type="ChEBI" id="CHEBI:29108"/>
        <label>3</label>
    </ligand>
</feature>
<evidence type="ECO:0000256" key="15">
    <source>
        <dbReference type="PIRSR" id="PIRSR621190-4"/>
    </source>
</evidence>
<feature type="binding site" evidence="14">
    <location>
        <position position="351"/>
    </location>
    <ligand>
        <name>Zn(2+)</name>
        <dbReference type="ChEBI" id="CHEBI:29105"/>
        <label>2</label>
        <note>catalytic</note>
    </ligand>
</feature>
<keyword evidence="20" id="KW-1185">Reference proteome</keyword>
<dbReference type="InterPro" id="IPR018487">
    <property type="entry name" value="Hemopexin-like_repeat"/>
</dbReference>
<keyword evidence="4" id="KW-0732">Signal</keyword>
<dbReference type="GO" id="GO:0004222">
    <property type="term" value="F:metalloendopeptidase activity"/>
    <property type="evidence" value="ECO:0007669"/>
    <property type="project" value="InterPro"/>
</dbReference>
<keyword evidence="7 13" id="KW-0862">Zinc</keyword>
<dbReference type="SUPFAM" id="SSF47090">
    <property type="entry name" value="PGBD-like"/>
    <property type="match status" value="1"/>
</dbReference>
<dbReference type="PIRSF" id="PIRSF001191">
    <property type="entry name" value="Peptidase_M10A_matrix"/>
    <property type="match status" value="1"/>
</dbReference>
<evidence type="ECO:0000256" key="14">
    <source>
        <dbReference type="PIRSR" id="PIRSR621190-2"/>
    </source>
</evidence>